<comment type="caution">
    <text evidence="4">The sequence shown here is derived from an EMBL/GenBank/DDBJ whole genome shotgun (WGS) entry which is preliminary data.</text>
</comment>
<evidence type="ECO:0000313" key="5">
    <source>
        <dbReference type="Proteomes" id="UP000190080"/>
    </source>
</evidence>
<protein>
    <recommendedName>
        <fullName evidence="6">Replication initiation and membrane attachment</fullName>
    </recommendedName>
</protein>
<sequence>MKKRITVEILSSYKFLKVPKELIFNLEKYSKLSTTAILAYSLLFDRLELSAKNGWINDDGEIYIKFKRDIISRLVRVKSKTTISNVFKELKAVELIEERQVGLNMANEIYLLQTEFSENQISDEEILNIDTNISKASETAEIHGSPFFGRPENGLQEVQKMDPNKTNIIKTNIINKKEPPNGGILHEAVIKNYSDCISEKMSALERTVLIELQKAAGYELLIKAILIAAMHNNRNLAYIRTTLKDWIGKGLRTSEEVDGYLAEWSVLNKKAKTNRELKVKKGANSKVLNFRRTKRLTFP</sequence>
<accession>A0A1V4IN16</accession>
<reference evidence="4 5" key="1">
    <citation type="submission" date="2017-03" db="EMBL/GenBank/DDBJ databases">
        <title>Genome sequence of Clostridium oryzae DSM 28571.</title>
        <authorList>
            <person name="Poehlein A."/>
            <person name="Daniel R."/>
        </authorList>
    </citation>
    <scope>NUCLEOTIDE SEQUENCE [LARGE SCALE GENOMIC DNA]</scope>
    <source>
        <strain evidence="4 5">DSM 28571</strain>
    </source>
</reference>
<gene>
    <name evidence="4" type="ORF">CLORY_23140</name>
</gene>
<dbReference type="InterPro" id="IPR010724">
    <property type="entry name" value="RepA_N"/>
</dbReference>
<dbReference type="Proteomes" id="UP000190080">
    <property type="component" value="Unassembled WGS sequence"/>
</dbReference>
<evidence type="ECO:0000256" key="1">
    <source>
        <dbReference type="ARBA" id="ARBA00093462"/>
    </source>
</evidence>
<dbReference type="Gene3D" id="1.10.10.630">
    <property type="entry name" value="DnaD domain-like"/>
    <property type="match status" value="1"/>
</dbReference>
<dbReference type="EMBL" id="MZGV01000022">
    <property type="protein sequence ID" value="OPJ61448.1"/>
    <property type="molecule type" value="Genomic_DNA"/>
</dbReference>
<organism evidence="4 5">
    <name type="scientific">Clostridium oryzae</name>
    <dbReference type="NCBI Taxonomy" id="1450648"/>
    <lineage>
        <taxon>Bacteria</taxon>
        <taxon>Bacillati</taxon>
        <taxon>Bacillota</taxon>
        <taxon>Clostridia</taxon>
        <taxon>Eubacteriales</taxon>
        <taxon>Clostridiaceae</taxon>
        <taxon>Clostridium</taxon>
    </lineage>
</organism>
<evidence type="ECO:0008006" key="6">
    <source>
        <dbReference type="Google" id="ProtNLM"/>
    </source>
</evidence>
<dbReference type="Pfam" id="PF06970">
    <property type="entry name" value="RepA_N"/>
    <property type="match status" value="1"/>
</dbReference>
<dbReference type="NCBIfam" id="TIGR01446">
    <property type="entry name" value="DnaD_dom"/>
    <property type="match status" value="1"/>
</dbReference>
<dbReference type="InterPro" id="IPR034829">
    <property type="entry name" value="DnaD-like_sf"/>
</dbReference>
<feature type="domain" description="Replication initiator A N-terminal" evidence="2">
    <location>
        <begin position="14"/>
        <end position="90"/>
    </location>
</feature>
<evidence type="ECO:0000259" key="2">
    <source>
        <dbReference type="Pfam" id="PF06970"/>
    </source>
</evidence>
<keyword evidence="5" id="KW-1185">Reference proteome</keyword>
<feature type="domain" description="DnaB/C C-terminal" evidence="3">
    <location>
        <begin position="200"/>
        <end position="258"/>
    </location>
</feature>
<evidence type="ECO:0000259" key="3">
    <source>
        <dbReference type="Pfam" id="PF07261"/>
    </source>
</evidence>
<dbReference type="InterPro" id="IPR006343">
    <property type="entry name" value="DnaB/C_C"/>
</dbReference>
<name>A0A1V4IN16_9CLOT</name>
<dbReference type="AlphaFoldDB" id="A0A1V4IN16"/>
<dbReference type="RefSeq" id="WP_079424514.1">
    <property type="nucleotide sequence ID" value="NZ_MZGV01000022.1"/>
</dbReference>
<comment type="similarity">
    <text evidence="1">Belongs to the DnaB/DnaD family.</text>
</comment>
<dbReference type="SUPFAM" id="SSF158499">
    <property type="entry name" value="DnaD domain-like"/>
    <property type="match status" value="1"/>
</dbReference>
<dbReference type="STRING" id="1450648.CLORY_23140"/>
<dbReference type="Pfam" id="PF07261">
    <property type="entry name" value="DnaB_2"/>
    <property type="match status" value="1"/>
</dbReference>
<evidence type="ECO:0000313" key="4">
    <source>
        <dbReference type="EMBL" id="OPJ61448.1"/>
    </source>
</evidence>
<proteinExistence type="inferred from homology"/>
<dbReference type="OrthoDB" id="9803733at2"/>